<reference evidence="2" key="1">
    <citation type="submission" date="2016-10" db="EMBL/GenBank/DDBJ databases">
        <authorList>
            <person name="Varghese N."/>
            <person name="Submissions S."/>
        </authorList>
    </citation>
    <scope>NUCLEOTIDE SEQUENCE [LARGE SCALE GENOMIC DNA]</scope>
    <source>
        <strain evidence="2">DSM 17298</strain>
    </source>
</reference>
<sequence>MKMDLFSGLKLESSATFNNNEVFELEIRESGERLLVLNQDGFGEERQSNYGLVVPILNGELGDFMFIQTLKLDNGQLEINYFSKNHKLVSSISLDPKSEAILVNSGPDPNARLLCGEGVAGCIADAYTNHGWISVWAFVQTAFIPATAAGIAAGCAYLNCI</sequence>
<organism evidence="1 2">
    <name type="scientific">Algoriphagus boritolerans DSM 17298 = JCM 18970</name>
    <dbReference type="NCBI Taxonomy" id="1120964"/>
    <lineage>
        <taxon>Bacteria</taxon>
        <taxon>Pseudomonadati</taxon>
        <taxon>Bacteroidota</taxon>
        <taxon>Cytophagia</taxon>
        <taxon>Cytophagales</taxon>
        <taxon>Cyclobacteriaceae</taxon>
        <taxon>Algoriphagus</taxon>
    </lineage>
</organism>
<evidence type="ECO:0000313" key="1">
    <source>
        <dbReference type="EMBL" id="SEF58097.1"/>
    </source>
</evidence>
<name>A0A1H5T7X7_9BACT</name>
<proteinExistence type="predicted"/>
<gene>
    <name evidence="1" type="ORF">SAMN03080598_00706</name>
</gene>
<evidence type="ECO:0000313" key="2">
    <source>
        <dbReference type="Proteomes" id="UP000236736"/>
    </source>
</evidence>
<accession>A0A1H5T7X7</accession>
<dbReference type="AlphaFoldDB" id="A0A1H5T7X7"/>
<protein>
    <submittedName>
        <fullName evidence="1">Uncharacterized protein</fullName>
    </submittedName>
</protein>
<keyword evidence="2" id="KW-1185">Reference proteome</keyword>
<dbReference type="EMBL" id="FNVR01000002">
    <property type="protein sequence ID" value="SEF58097.1"/>
    <property type="molecule type" value="Genomic_DNA"/>
</dbReference>
<dbReference type="Proteomes" id="UP000236736">
    <property type="component" value="Unassembled WGS sequence"/>
</dbReference>
<dbReference type="RefSeq" id="WP_103923413.1">
    <property type="nucleotide sequence ID" value="NZ_BBFN01000017.1"/>
</dbReference>
<dbReference type="OrthoDB" id="1495927at2"/>